<dbReference type="Pfam" id="PF00534">
    <property type="entry name" value="Glycos_transf_1"/>
    <property type="match status" value="1"/>
</dbReference>
<name>A0A2T1K3W7_9GAMM</name>
<gene>
    <name evidence="2" type="ORF">C7H09_17685</name>
</gene>
<dbReference type="AlphaFoldDB" id="A0A2T1K3W7"/>
<dbReference type="OrthoDB" id="9795746at2"/>
<evidence type="ECO:0000259" key="1">
    <source>
        <dbReference type="Pfam" id="PF00534"/>
    </source>
</evidence>
<dbReference type="PANTHER" id="PTHR12526">
    <property type="entry name" value="GLYCOSYLTRANSFERASE"/>
    <property type="match status" value="1"/>
</dbReference>
<keyword evidence="3" id="KW-1185">Reference proteome</keyword>
<dbReference type="InterPro" id="IPR001296">
    <property type="entry name" value="Glyco_trans_1"/>
</dbReference>
<protein>
    <recommendedName>
        <fullName evidence="1">Glycosyl transferase family 1 domain-containing protein</fullName>
    </recommendedName>
</protein>
<organism evidence="2 3">
    <name type="scientific">Marinobacter fuscus</name>
    <dbReference type="NCBI Taxonomy" id="2109942"/>
    <lineage>
        <taxon>Bacteria</taxon>
        <taxon>Pseudomonadati</taxon>
        <taxon>Pseudomonadota</taxon>
        <taxon>Gammaproteobacteria</taxon>
        <taxon>Pseudomonadales</taxon>
        <taxon>Marinobacteraceae</taxon>
        <taxon>Marinobacter</taxon>
    </lineage>
</organism>
<proteinExistence type="predicted"/>
<evidence type="ECO:0000313" key="2">
    <source>
        <dbReference type="EMBL" id="PSF04856.1"/>
    </source>
</evidence>
<dbReference type="Gene3D" id="3.40.50.2000">
    <property type="entry name" value="Glycogen Phosphorylase B"/>
    <property type="match status" value="2"/>
</dbReference>
<dbReference type="GO" id="GO:0016757">
    <property type="term" value="F:glycosyltransferase activity"/>
    <property type="evidence" value="ECO:0007669"/>
    <property type="project" value="InterPro"/>
</dbReference>
<dbReference type="SUPFAM" id="SSF53756">
    <property type="entry name" value="UDP-Glycosyltransferase/glycogen phosphorylase"/>
    <property type="match status" value="1"/>
</dbReference>
<reference evidence="2 3" key="1">
    <citation type="submission" date="2018-03" db="EMBL/GenBank/DDBJ databases">
        <title>Marinobacter brunus sp. nov., a marine bacterium of Gamma-proteobacteria isolated from the surface seawater of the South China Sea.</title>
        <authorList>
            <person name="Cheng H."/>
            <person name="Wu Y.-H."/>
            <person name="Xamxidin M."/>
            <person name="Xu X.-W."/>
        </authorList>
    </citation>
    <scope>NUCLEOTIDE SEQUENCE [LARGE SCALE GENOMIC DNA]</scope>
    <source>
        <strain evidence="2 3">NH169-3</strain>
    </source>
</reference>
<dbReference type="EMBL" id="PXNP01000109">
    <property type="protein sequence ID" value="PSF04856.1"/>
    <property type="molecule type" value="Genomic_DNA"/>
</dbReference>
<dbReference type="GO" id="GO:1901135">
    <property type="term" value="P:carbohydrate derivative metabolic process"/>
    <property type="evidence" value="ECO:0007669"/>
    <property type="project" value="UniProtKB-ARBA"/>
</dbReference>
<dbReference type="CDD" id="cd03801">
    <property type="entry name" value="GT4_PimA-like"/>
    <property type="match status" value="1"/>
</dbReference>
<sequence>MMVGCYHCSAGLSATEASQTCMEHRMTQRRTGNILLVSNYPSDVGYAWWLMEHFWVLLAEHFSQKGQSAYLAYPSITKLPSTIKESSIKTVELNVPGQTESERQTAKSFIKQHNITDLYLTDRAWFSVDYARLRAWGVKNIVVHDHTPGDRPAIGGLKGCVKALRHRLPLACADAQLCVSDLMKKRSIHNGRIPSERCQVVQNGIPPVTPSEHTREALLSSLDIPADSTVCITTGRAHPYKRFDFIIDVAAELQRTLPNNKLVFLLIGNGPALEKLREKVAKAGLERNIRLPGFRSDAKEFLSAADFAMHAALGEGFSLSIVEYMSAALPVLVPDIPSVKQAIDHDLNGFVYSKDDVKQAADYIRALYSSESYRKKLGANAKRKADARYTLDNCTREFKAACQQVF</sequence>
<comment type="caution">
    <text evidence="2">The sequence shown here is derived from an EMBL/GenBank/DDBJ whole genome shotgun (WGS) entry which is preliminary data.</text>
</comment>
<evidence type="ECO:0000313" key="3">
    <source>
        <dbReference type="Proteomes" id="UP000239866"/>
    </source>
</evidence>
<feature type="domain" description="Glycosyl transferase family 1" evidence="1">
    <location>
        <begin position="219"/>
        <end position="383"/>
    </location>
</feature>
<accession>A0A2T1K3W7</accession>
<dbReference type="Proteomes" id="UP000239866">
    <property type="component" value="Unassembled WGS sequence"/>
</dbReference>